<keyword evidence="9 12" id="KW-0472">Membrane</keyword>
<keyword evidence="6" id="KW-0560">Oxidoreductase</keyword>
<dbReference type="STRING" id="1451189.CFAL_05565"/>
<evidence type="ECO:0000256" key="9">
    <source>
        <dbReference type="ARBA" id="ARBA00023136"/>
    </source>
</evidence>
<dbReference type="GO" id="GO:0016491">
    <property type="term" value="F:oxidoreductase activity"/>
    <property type="evidence" value="ECO:0007669"/>
    <property type="project" value="UniProtKB-KW"/>
</dbReference>
<feature type="transmembrane region" description="Helical" evidence="12">
    <location>
        <begin position="200"/>
        <end position="219"/>
    </location>
</feature>
<feature type="transmembrane region" description="Helical" evidence="12">
    <location>
        <begin position="156"/>
        <end position="180"/>
    </location>
</feature>
<keyword evidence="3 12" id="KW-0812">Transmembrane</keyword>
<dbReference type="Pfam" id="PF02628">
    <property type="entry name" value="COX15-CtaA"/>
    <property type="match status" value="1"/>
</dbReference>
<feature type="transmembrane region" description="Helical" evidence="12">
    <location>
        <begin position="304"/>
        <end position="326"/>
    </location>
</feature>
<feature type="transmembrane region" description="Helical" evidence="12">
    <location>
        <begin position="251"/>
        <end position="271"/>
    </location>
</feature>
<evidence type="ECO:0000256" key="6">
    <source>
        <dbReference type="ARBA" id="ARBA00023002"/>
    </source>
</evidence>
<comment type="subcellular location">
    <subcellularLocation>
        <location evidence="1">Membrane</location>
        <topology evidence="1">Multi-pass membrane protein</topology>
    </subcellularLocation>
</comment>
<keyword evidence="2" id="KW-1003">Cell membrane</keyword>
<dbReference type="GO" id="GO:0046872">
    <property type="term" value="F:metal ion binding"/>
    <property type="evidence" value="ECO:0007669"/>
    <property type="project" value="UniProtKB-KW"/>
</dbReference>
<keyword evidence="8" id="KW-0350">Heme biosynthesis</keyword>
<feature type="transmembrane region" description="Helical" evidence="12">
    <location>
        <begin position="129"/>
        <end position="150"/>
    </location>
</feature>
<accession>A0A418Q842</accession>
<comment type="caution">
    <text evidence="13">The sequence shown here is derived from an EMBL/GenBank/DDBJ whole genome shotgun (WGS) entry which is preliminary data.</text>
</comment>
<dbReference type="GO" id="GO:0016020">
    <property type="term" value="C:membrane"/>
    <property type="evidence" value="ECO:0007669"/>
    <property type="project" value="UniProtKB-SubCell"/>
</dbReference>
<keyword evidence="14" id="KW-1185">Reference proteome</keyword>
<dbReference type="InterPro" id="IPR003780">
    <property type="entry name" value="COX15/CtaA_fam"/>
</dbReference>
<keyword evidence="10" id="KW-1015">Disulfide bond</keyword>
<evidence type="ECO:0000256" key="3">
    <source>
        <dbReference type="ARBA" id="ARBA00022692"/>
    </source>
</evidence>
<name>A0A418Q842_9CORY</name>
<sequence>MTQRADQEQNIFIRVFLRFFAWVHRMDAKFGLPRPVTAPSMKKQRLFAIILLACQTGITFTGSLVRVTGSGLGCNTWPQCQPGSLFPTAGTIPWIHQLIEFGNRLLTFVVAAAAVVVFIAVIRAARRPAILGLAFFQGIGIIIQAVLGGISVHMDLMWWTVAMHFLPSMLLVFLAARLVVRIGEPDDGSMQPLMPRPLQLLTNGSAASLAIVLFTGTLVTGAGPHAGDAAILPENRLQVPLIDMAHIHAGFMYLYLGVTIGLLAGVFAMNLDHRIKTAAYWVIGACLLQAAVGIMQYWLGVPRWSVPMHVIGSGIVTAATGFLWSLKARYMGGNAQLTGSTEADRQREAVLTA</sequence>
<keyword evidence="5 12" id="KW-1133">Transmembrane helix</keyword>
<dbReference type="Proteomes" id="UP000285278">
    <property type="component" value="Unassembled WGS sequence"/>
</dbReference>
<gene>
    <name evidence="13" type="ORF">D3M95_03910</name>
</gene>
<evidence type="ECO:0000256" key="5">
    <source>
        <dbReference type="ARBA" id="ARBA00022989"/>
    </source>
</evidence>
<evidence type="ECO:0000313" key="13">
    <source>
        <dbReference type="EMBL" id="RIX35661.1"/>
    </source>
</evidence>
<reference evidence="13 14" key="1">
    <citation type="submission" date="2018-09" db="EMBL/GenBank/DDBJ databases">
        <title>Optimization and identification of Corynebacterium falsenii FN1-14 from fish paste.</title>
        <authorList>
            <person name="Daroonpunt R."/>
            <person name="Tanasupawat S."/>
        </authorList>
    </citation>
    <scope>NUCLEOTIDE SEQUENCE [LARGE SCALE GENOMIC DNA]</scope>
    <source>
        <strain evidence="13 14">FN1-14</strain>
    </source>
</reference>
<feature type="transmembrane region" description="Helical" evidence="12">
    <location>
        <begin position="105"/>
        <end position="122"/>
    </location>
</feature>
<evidence type="ECO:0000256" key="11">
    <source>
        <dbReference type="ARBA" id="ARBA00023444"/>
    </source>
</evidence>
<evidence type="ECO:0000256" key="12">
    <source>
        <dbReference type="SAM" id="Phobius"/>
    </source>
</evidence>
<evidence type="ECO:0000256" key="10">
    <source>
        <dbReference type="ARBA" id="ARBA00023157"/>
    </source>
</evidence>
<dbReference type="InterPro" id="IPR050450">
    <property type="entry name" value="COX15/CtaA_HemeA_synthase"/>
</dbReference>
<keyword evidence="7" id="KW-0408">Iron</keyword>
<proteinExistence type="predicted"/>
<dbReference type="PANTHER" id="PTHR35457">
    <property type="entry name" value="HEME A SYNTHASE"/>
    <property type="match status" value="1"/>
</dbReference>
<dbReference type="AlphaFoldDB" id="A0A418Q842"/>
<evidence type="ECO:0000256" key="2">
    <source>
        <dbReference type="ARBA" id="ARBA00022475"/>
    </source>
</evidence>
<dbReference type="OrthoDB" id="5241540at2"/>
<evidence type="ECO:0000256" key="4">
    <source>
        <dbReference type="ARBA" id="ARBA00022723"/>
    </source>
</evidence>
<evidence type="ECO:0000313" key="14">
    <source>
        <dbReference type="Proteomes" id="UP000285278"/>
    </source>
</evidence>
<comment type="pathway">
    <text evidence="11">Porphyrin-containing compound metabolism.</text>
</comment>
<dbReference type="PANTHER" id="PTHR35457:SF1">
    <property type="entry name" value="HEME A SYNTHASE"/>
    <property type="match status" value="1"/>
</dbReference>
<feature type="transmembrane region" description="Helical" evidence="12">
    <location>
        <begin position="46"/>
        <end position="65"/>
    </location>
</feature>
<organism evidence="13 14">
    <name type="scientific">Corynebacterium falsenii</name>
    <dbReference type="NCBI Taxonomy" id="108486"/>
    <lineage>
        <taxon>Bacteria</taxon>
        <taxon>Bacillati</taxon>
        <taxon>Actinomycetota</taxon>
        <taxon>Actinomycetes</taxon>
        <taxon>Mycobacteriales</taxon>
        <taxon>Corynebacteriaceae</taxon>
        <taxon>Corynebacterium</taxon>
    </lineage>
</organism>
<evidence type="ECO:0000256" key="8">
    <source>
        <dbReference type="ARBA" id="ARBA00023133"/>
    </source>
</evidence>
<dbReference type="RefSeq" id="WP_025402708.1">
    <property type="nucleotide sequence ID" value="NZ_CBCRUA010000008.1"/>
</dbReference>
<dbReference type="EMBL" id="QXJK01000003">
    <property type="protein sequence ID" value="RIX35661.1"/>
    <property type="molecule type" value="Genomic_DNA"/>
</dbReference>
<evidence type="ECO:0000256" key="1">
    <source>
        <dbReference type="ARBA" id="ARBA00004141"/>
    </source>
</evidence>
<dbReference type="GO" id="GO:0006784">
    <property type="term" value="P:heme A biosynthetic process"/>
    <property type="evidence" value="ECO:0007669"/>
    <property type="project" value="InterPro"/>
</dbReference>
<keyword evidence="4" id="KW-0479">Metal-binding</keyword>
<evidence type="ECO:0000256" key="7">
    <source>
        <dbReference type="ARBA" id="ARBA00023004"/>
    </source>
</evidence>
<protein>
    <submittedName>
        <fullName evidence="13">Heme A synthase</fullName>
    </submittedName>
</protein>
<feature type="transmembrane region" description="Helical" evidence="12">
    <location>
        <begin position="278"/>
        <end position="298"/>
    </location>
</feature>